<dbReference type="InterPro" id="IPR026875">
    <property type="entry name" value="PHydrolase_assoc_dom"/>
</dbReference>
<dbReference type="InterPro" id="IPR023293">
    <property type="entry name" value="dGTP_triP_hydro_central_sf"/>
</dbReference>
<evidence type="ECO:0000259" key="2">
    <source>
        <dbReference type="PROSITE" id="PS51831"/>
    </source>
</evidence>
<dbReference type="SUPFAM" id="SSF109604">
    <property type="entry name" value="HD-domain/PDEase-like"/>
    <property type="match status" value="1"/>
</dbReference>
<dbReference type="NCBIfam" id="TIGR01353">
    <property type="entry name" value="dGTP_triPase"/>
    <property type="match status" value="1"/>
</dbReference>
<reference evidence="3 4" key="1">
    <citation type="submission" date="2019-03" db="EMBL/GenBank/DDBJ databases">
        <title>Comparative insights into the high quality Complete genome sequence of highly metal resistant Cupriavidus metallidurans strain BS1 isolated from a gold-copper mine.</title>
        <authorList>
            <person name="Mazhar H.S."/>
            <person name="Rensing C."/>
        </authorList>
    </citation>
    <scope>NUCLEOTIDE SEQUENCE [LARGE SCALE GENOMIC DNA]</scope>
    <source>
        <strain evidence="3 4">BS1</strain>
    </source>
</reference>
<dbReference type="Pfam" id="PF01966">
    <property type="entry name" value="HD"/>
    <property type="match status" value="1"/>
</dbReference>
<proteinExistence type="predicted"/>
<dbReference type="InterPro" id="IPR027432">
    <property type="entry name" value="dGTP_triphosphohydrolase_C"/>
</dbReference>
<dbReference type="PROSITE" id="PS51831">
    <property type="entry name" value="HD"/>
    <property type="match status" value="1"/>
</dbReference>
<protein>
    <submittedName>
        <fullName evidence="3">Deoxyguanosinetriphosphate triphosphohydrolase</fullName>
    </submittedName>
</protein>
<dbReference type="SMART" id="SM00471">
    <property type="entry name" value="HDc"/>
    <property type="match status" value="1"/>
</dbReference>
<organism evidence="3 4">
    <name type="scientific">Cupriavidus metallidurans</name>
    <dbReference type="NCBI Taxonomy" id="119219"/>
    <lineage>
        <taxon>Bacteria</taxon>
        <taxon>Pseudomonadati</taxon>
        <taxon>Pseudomonadota</taxon>
        <taxon>Betaproteobacteria</taxon>
        <taxon>Burkholderiales</taxon>
        <taxon>Burkholderiaceae</taxon>
        <taxon>Cupriavidus</taxon>
    </lineage>
</organism>
<evidence type="ECO:0000313" key="3">
    <source>
        <dbReference type="EMBL" id="QBP10038.1"/>
    </source>
</evidence>
<accession>A0A482IMN6</accession>
<dbReference type="Gene3D" id="1.10.3410.10">
    <property type="entry name" value="putative deoxyguanosinetriphosphate triphosphohydrolase like domain"/>
    <property type="match status" value="1"/>
</dbReference>
<sequence length="450" mass="50237">MEWSKLLSVKRLGREPEAAGNEPLPRTEFTRDYDRVIFSSAFRRLQDKTQVFPLAKSDYIRTRLTHSLEVASVGRSLGMMVTEIILERDKHLAASVVAQDVGSVVAVACLAHDIGNPPFGHSGEDAIQEWFEAGREGANYAGLLTPGSQLRDLQKFEGNAQGFRTVATLQFPDQRGGMQLTSAVLGAFTKYPRESYVEDKQAQGKSGAKFGFMQTERALFEELASELGLIRKPGNGIAWQRHPLAFLVEAADDICYHIMDIEDGFRAGVVNFDELRDLHRPWLSNRSLERADRLGDDERRAEYFRAVTVNALIHATVAAFNQNYDGLMTGTFDEELTKRIEHADHFQRFKDVAVRQVYCAKPVVEVEACGFEVISGLLSAFVGAVENKAKNPKKPPSRARTLLSLMPGGNASFDTMSEYERLIRVTDFVSGMTDSYAVDLYQRIRGISLP</sequence>
<evidence type="ECO:0000313" key="4">
    <source>
        <dbReference type="Proteomes" id="UP000253772"/>
    </source>
</evidence>
<dbReference type="Proteomes" id="UP000253772">
    <property type="component" value="Chromosome c1"/>
</dbReference>
<dbReference type="OrthoDB" id="9803619at2"/>
<gene>
    <name evidence="3" type="ORF">DDF84_009820</name>
</gene>
<name>A0A482IMN6_9BURK</name>
<dbReference type="PANTHER" id="PTHR11373:SF32">
    <property type="entry name" value="DEOXYGUANOSINETRIPHOSPHATE TRIPHOSPHOHYDROLASE"/>
    <property type="match status" value="1"/>
</dbReference>
<feature type="domain" description="HD" evidence="2">
    <location>
        <begin position="63"/>
        <end position="257"/>
    </location>
</feature>
<dbReference type="InterPro" id="IPR006674">
    <property type="entry name" value="HD_domain"/>
</dbReference>
<dbReference type="Gene3D" id="1.10.3550.10">
    <property type="entry name" value="eoxyguanosinetriphosphate triphosphohydrolase domain-like"/>
    <property type="match status" value="1"/>
</dbReference>
<dbReference type="InterPro" id="IPR050135">
    <property type="entry name" value="dGTPase-like"/>
</dbReference>
<dbReference type="RefSeq" id="WP_017513039.1">
    <property type="nucleotide sequence ID" value="NZ_CP037900.1"/>
</dbReference>
<keyword evidence="1 3" id="KW-0378">Hydrolase</keyword>
<dbReference type="InterPro" id="IPR003607">
    <property type="entry name" value="HD/PDEase_dom"/>
</dbReference>
<dbReference type="AlphaFoldDB" id="A0A482IMN6"/>
<dbReference type="EMBL" id="CP037900">
    <property type="protein sequence ID" value="QBP10038.1"/>
    <property type="molecule type" value="Genomic_DNA"/>
</dbReference>
<dbReference type="Gene3D" id="1.10.3210.10">
    <property type="entry name" value="Hypothetical protein af1432"/>
    <property type="match status" value="1"/>
</dbReference>
<dbReference type="NCBIfam" id="NF002205">
    <property type="entry name" value="PRK01096.1"/>
    <property type="match status" value="1"/>
</dbReference>
<dbReference type="CDD" id="cd00077">
    <property type="entry name" value="HDc"/>
    <property type="match status" value="1"/>
</dbReference>
<dbReference type="InterPro" id="IPR006261">
    <property type="entry name" value="dGTPase"/>
</dbReference>
<dbReference type="GO" id="GO:0006203">
    <property type="term" value="P:dGTP catabolic process"/>
    <property type="evidence" value="ECO:0007669"/>
    <property type="project" value="TreeGrafter"/>
</dbReference>
<dbReference type="Pfam" id="PF13286">
    <property type="entry name" value="HD_assoc"/>
    <property type="match status" value="1"/>
</dbReference>
<dbReference type="PANTHER" id="PTHR11373">
    <property type="entry name" value="DEOXYNUCLEOSIDE TRIPHOSPHATE TRIPHOSPHOHYDROLASE"/>
    <property type="match status" value="1"/>
</dbReference>
<dbReference type="GO" id="GO:0008832">
    <property type="term" value="F:dGTPase activity"/>
    <property type="evidence" value="ECO:0007669"/>
    <property type="project" value="TreeGrafter"/>
</dbReference>
<evidence type="ECO:0000256" key="1">
    <source>
        <dbReference type="ARBA" id="ARBA00022801"/>
    </source>
</evidence>